<dbReference type="InterPro" id="IPR018356">
    <property type="entry name" value="Tscrpt_reg_HTH_DeoR_CS"/>
</dbReference>
<sequence length="255" mass="29012">MVERIEYILNKLDETGVLNVNELAEELKVSSATIRRDFADLEIQRKLKRIPGGAIKPLDSSIVTLDSDLRMASKLQLNSSGKKMVCEMACKEVRDGECIFIDAGTSTVHMFKLLQDRLITIVTNNFLLSSQITPPITARIIVVGGLYLADYALTYSSTAINEIQGYNFDRCFITCAGVDIHKNFSYSTEIETRNLKNLVCQRSKYRYLLLDQSKLDTIGFCTLEPLTSFDTVFCDQKREDMEYPDNFRFYQSISN</sequence>
<keyword evidence="3" id="KW-0804">Transcription</keyword>
<feature type="domain" description="HTH deoR-type" evidence="4">
    <location>
        <begin position="1"/>
        <end position="56"/>
    </location>
</feature>
<dbReference type="InterPro" id="IPR036390">
    <property type="entry name" value="WH_DNA-bd_sf"/>
</dbReference>
<dbReference type="Gene3D" id="1.10.10.10">
    <property type="entry name" value="Winged helix-like DNA-binding domain superfamily/Winged helix DNA-binding domain"/>
    <property type="match status" value="1"/>
</dbReference>
<gene>
    <name evidence="5" type="ORF">SAMN04490178_10637</name>
</gene>
<dbReference type="PROSITE" id="PS00894">
    <property type="entry name" value="HTH_DEOR_1"/>
    <property type="match status" value="1"/>
</dbReference>
<dbReference type="Proteomes" id="UP000198847">
    <property type="component" value="Unassembled WGS sequence"/>
</dbReference>
<dbReference type="Pfam" id="PF00455">
    <property type="entry name" value="DeoRC"/>
    <property type="match status" value="1"/>
</dbReference>
<dbReference type="SUPFAM" id="SSF46785">
    <property type="entry name" value="Winged helix' DNA-binding domain"/>
    <property type="match status" value="1"/>
</dbReference>
<dbReference type="GO" id="GO:0003700">
    <property type="term" value="F:DNA-binding transcription factor activity"/>
    <property type="evidence" value="ECO:0007669"/>
    <property type="project" value="InterPro"/>
</dbReference>
<dbReference type="Pfam" id="PF08220">
    <property type="entry name" value="HTH_DeoR"/>
    <property type="match status" value="1"/>
</dbReference>
<evidence type="ECO:0000256" key="3">
    <source>
        <dbReference type="ARBA" id="ARBA00023163"/>
    </source>
</evidence>
<dbReference type="AlphaFoldDB" id="A0A1H8T770"/>
<dbReference type="EMBL" id="FODY01000006">
    <property type="protein sequence ID" value="SEO86358.1"/>
    <property type="molecule type" value="Genomic_DNA"/>
</dbReference>
<accession>A0A1H8T770</accession>
<evidence type="ECO:0000259" key="4">
    <source>
        <dbReference type="PROSITE" id="PS51000"/>
    </source>
</evidence>
<dbReference type="InterPro" id="IPR014036">
    <property type="entry name" value="DeoR-like_C"/>
</dbReference>
<dbReference type="InterPro" id="IPR036388">
    <property type="entry name" value="WH-like_DNA-bd_sf"/>
</dbReference>
<proteinExistence type="predicted"/>
<dbReference type="InterPro" id="IPR050313">
    <property type="entry name" value="Carb_Metab_HTH_regulators"/>
</dbReference>
<dbReference type="SMART" id="SM00420">
    <property type="entry name" value="HTH_DEOR"/>
    <property type="match status" value="1"/>
</dbReference>
<dbReference type="InterPro" id="IPR001034">
    <property type="entry name" value="DeoR_HTH"/>
</dbReference>
<dbReference type="PRINTS" id="PR00037">
    <property type="entry name" value="HTHLACR"/>
</dbReference>
<dbReference type="InterPro" id="IPR037171">
    <property type="entry name" value="NagB/RpiA_transferase-like"/>
</dbReference>
<dbReference type="PANTHER" id="PTHR30363">
    <property type="entry name" value="HTH-TYPE TRANSCRIPTIONAL REGULATOR SRLR-RELATED"/>
    <property type="match status" value="1"/>
</dbReference>
<keyword evidence="1" id="KW-0805">Transcription regulation</keyword>
<keyword evidence="6" id="KW-1185">Reference proteome</keyword>
<name>A0A1H8T770_9FIRM</name>
<evidence type="ECO:0000256" key="2">
    <source>
        <dbReference type="ARBA" id="ARBA00023125"/>
    </source>
</evidence>
<dbReference type="PROSITE" id="PS51000">
    <property type="entry name" value="HTH_DEOR_2"/>
    <property type="match status" value="1"/>
</dbReference>
<dbReference type="RefSeq" id="WP_177173489.1">
    <property type="nucleotide sequence ID" value="NZ_FODY01000006.1"/>
</dbReference>
<evidence type="ECO:0000313" key="6">
    <source>
        <dbReference type="Proteomes" id="UP000198847"/>
    </source>
</evidence>
<protein>
    <submittedName>
        <fullName evidence="5">Transcriptional regulator, DeoR family</fullName>
    </submittedName>
</protein>
<organism evidence="5 6">
    <name type="scientific">Propionispora vibrioides</name>
    <dbReference type="NCBI Taxonomy" id="112903"/>
    <lineage>
        <taxon>Bacteria</taxon>
        <taxon>Bacillati</taxon>
        <taxon>Bacillota</taxon>
        <taxon>Negativicutes</taxon>
        <taxon>Selenomonadales</taxon>
        <taxon>Sporomusaceae</taxon>
        <taxon>Propionispora</taxon>
    </lineage>
</organism>
<reference evidence="5 6" key="1">
    <citation type="submission" date="2016-10" db="EMBL/GenBank/DDBJ databases">
        <authorList>
            <person name="de Groot N.N."/>
        </authorList>
    </citation>
    <scope>NUCLEOTIDE SEQUENCE [LARGE SCALE GENOMIC DNA]</scope>
    <source>
        <strain evidence="5 6">DSM 13305</strain>
    </source>
</reference>
<keyword evidence="2" id="KW-0238">DNA-binding</keyword>
<dbReference type="SMART" id="SM01134">
    <property type="entry name" value="DeoRC"/>
    <property type="match status" value="1"/>
</dbReference>
<evidence type="ECO:0000313" key="5">
    <source>
        <dbReference type="EMBL" id="SEO86358.1"/>
    </source>
</evidence>
<evidence type="ECO:0000256" key="1">
    <source>
        <dbReference type="ARBA" id="ARBA00023015"/>
    </source>
</evidence>
<dbReference type="GO" id="GO:0003677">
    <property type="term" value="F:DNA binding"/>
    <property type="evidence" value="ECO:0007669"/>
    <property type="project" value="UniProtKB-KW"/>
</dbReference>
<dbReference type="STRING" id="112903.SAMN04490178_10637"/>
<dbReference type="SUPFAM" id="SSF100950">
    <property type="entry name" value="NagB/RpiA/CoA transferase-like"/>
    <property type="match status" value="1"/>
</dbReference>
<dbReference type="PANTHER" id="PTHR30363:SF44">
    <property type="entry name" value="AGA OPERON TRANSCRIPTIONAL REPRESSOR-RELATED"/>
    <property type="match status" value="1"/>
</dbReference>